<dbReference type="EMBL" id="JACMSC010000002">
    <property type="protein sequence ID" value="KAG6531318.1"/>
    <property type="molecule type" value="Genomic_DNA"/>
</dbReference>
<keyword evidence="4" id="KW-1133">Transmembrane helix</keyword>
<organism evidence="6 7">
    <name type="scientific">Zingiber officinale</name>
    <name type="common">Ginger</name>
    <name type="synonym">Amomum zingiber</name>
    <dbReference type="NCBI Taxonomy" id="94328"/>
    <lineage>
        <taxon>Eukaryota</taxon>
        <taxon>Viridiplantae</taxon>
        <taxon>Streptophyta</taxon>
        <taxon>Embryophyta</taxon>
        <taxon>Tracheophyta</taxon>
        <taxon>Spermatophyta</taxon>
        <taxon>Magnoliopsida</taxon>
        <taxon>Liliopsida</taxon>
        <taxon>Zingiberales</taxon>
        <taxon>Zingiberaceae</taxon>
        <taxon>Zingiber</taxon>
    </lineage>
</organism>
<feature type="transmembrane region" description="Helical" evidence="4">
    <location>
        <begin position="162"/>
        <end position="184"/>
    </location>
</feature>
<evidence type="ECO:0000313" key="7">
    <source>
        <dbReference type="Proteomes" id="UP000734854"/>
    </source>
</evidence>
<comment type="similarity">
    <text evidence="2">Belongs to the fatty acid desaturase type 1 family.</text>
</comment>
<sequence length="216" mass="23748">MSLKSSQTKRERARKAATLGLRNGELGRHPPTFPRLQSGVLPAAGLLCPVPSTSTCFLASTANGIDLRCPFGHREWVLRVSVPSSVIRPRAAEGLAFDPVMLPLFGLAEIRAAIPKHFWVRDPWRSMSYAVRDVVVLLGLAAAAVYINSWIVWSLYWVAQGAMFWALFVLGHDCFNSAALGMGVSETTQSLTVWLGICFILPFLFLTTDGNNFLQI</sequence>
<evidence type="ECO:0000256" key="4">
    <source>
        <dbReference type="SAM" id="Phobius"/>
    </source>
</evidence>
<keyword evidence="3" id="KW-0560">Oxidoreductase</keyword>
<dbReference type="PANTHER" id="PTHR32100">
    <property type="entry name" value="OMEGA-6 FATTY ACID DESATURASE, CHLOROPLASTIC"/>
    <property type="match status" value="1"/>
</dbReference>
<proteinExistence type="inferred from homology"/>
<protein>
    <recommendedName>
        <fullName evidence="5">Fatty acid desaturase N-terminal domain-containing protein</fullName>
    </recommendedName>
</protein>
<name>A0A8J5HLZ7_ZINOF</name>
<comment type="subcellular location">
    <subcellularLocation>
        <location evidence="1">Membrane</location>
    </subcellularLocation>
</comment>
<keyword evidence="4" id="KW-0812">Transmembrane</keyword>
<evidence type="ECO:0000313" key="6">
    <source>
        <dbReference type="EMBL" id="KAG6531318.1"/>
    </source>
</evidence>
<gene>
    <name evidence="6" type="ORF">ZIOFF_005123</name>
</gene>
<dbReference type="GO" id="GO:0016717">
    <property type="term" value="F:oxidoreductase activity, acting on paired donors, with oxidation of a pair of donors resulting in the reduction of molecular oxygen to two molecules of water"/>
    <property type="evidence" value="ECO:0007669"/>
    <property type="project" value="InterPro"/>
</dbReference>
<keyword evidence="7" id="KW-1185">Reference proteome</keyword>
<dbReference type="Proteomes" id="UP000734854">
    <property type="component" value="Unassembled WGS sequence"/>
</dbReference>
<feature type="transmembrane region" description="Helical" evidence="4">
    <location>
        <begin position="191"/>
        <end position="208"/>
    </location>
</feature>
<evidence type="ECO:0000259" key="5">
    <source>
        <dbReference type="Pfam" id="PF11960"/>
    </source>
</evidence>
<keyword evidence="4" id="KW-0472">Membrane</keyword>
<evidence type="ECO:0000256" key="2">
    <source>
        <dbReference type="ARBA" id="ARBA00009295"/>
    </source>
</evidence>
<dbReference type="InterPro" id="IPR021863">
    <property type="entry name" value="FAS_N"/>
</dbReference>
<evidence type="ECO:0000256" key="3">
    <source>
        <dbReference type="ARBA" id="ARBA00023002"/>
    </source>
</evidence>
<dbReference type="AlphaFoldDB" id="A0A8J5HLZ7"/>
<feature type="transmembrane region" description="Helical" evidence="4">
    <location>
        <begin position="134"/>
        <end position="156"/>
    </location>
</feature>
<evidence type="ECO:0000256" key="1">
    <source>
        <dbReference type="ARBA" id="ARBA00004370"/>
    </source>
</evidence>
<dbReference type="GO" id="GO:0016020">
    <property type="term" value="C:membrane"/>
    <property type="evidence" value="ECO:0007669"/>
    <property type="project" value="UniProtKB-SubCell"/>
</dbReference>
<feature type="domain" description="Fatty acid desaturase N-terminal" evidence="5">
    <location>
        <begin position="67"/>
        <end position="142"/>
    </location>
</feature>
<comment type="caution">
    <text evidence="6">The sequence shown here is derived from an EMBL/GenBank/DDBJ whole genome shotgun (WGS) entry which is preliminary data.</text>
</comment>
<accession>A0A8J5HLZ7</accession>
<dbReference type="InterPro" id="IPR012171">
    <property type="entry name" value="Fatty_acid_desaturase"/>
</dbReference>
<reference evidence="6 7" key="1">
    <citation type="submission" date="2020-08" db="EMBL/GenBank/DDBJ databases">
        <title>Plant Genome Project.</title>
        <authorList>
            <person name="Zhang R.-G."/>
        </authorList>
    </citation>
    <scope>NUCLEOTIDE SEQUENCE [LARGE SCALE GENOMIC DNA]</scope>
    <source>
        <tissue evidence="6">Rhizome</tissue>
    </source>
</reference>
<dbReference type="Pfam" id="PF11960">
    <property type="entry name" value="DUF3474"/>
    <property type="match status" value="1"/>
</dbReference>